<accession>A0ABT2SEQ8</accession>
<reference evidence="2 3" key="1">
    <citation type="journal article" date="2021" name="ISME Commun">
        <title>Automated analysis of genomic sequences facilitates high-throughput and comprehensive description of bacteria.</title>
        <authorList>
            <person name="Hitch T.C.A."/>
        </authorList>
    </citation>
    <scope>NUCLEOTIDE SEQUENCE [LARGE SCALE GENOMIC DNA]</scope>
    <source>
        <strain evidence="2 3">Sanger_19</strain>
    </source>
</reference>
<organism evidence="2 3">
    <name type="scientific">Roseburia amylophila</name>
    <dbReference type="NCBI Taxonomy" id="2981794"/>
    <lineage>
        <taxon>Bacteria</taxon>
        <taxon>Bacillati</taxon>
        <taxon>Bacillota</taxon>
        <taxon>Clostridia</taxon>
        <taxon>Lachnospirales</taxon>
        <taxon>Lachnospiraceae</taxon>
        <taxon>Roseburia</taxon>
    </lineage>
</organism>
<dbReference type="PANTHER" id="PTHR40078:SF1">
    <property type="entry name" value="INTEGRAL MEMBRANE PROTEIN"/>
    <property type="match status" value="1"/>
</dbReference>
<dbReference type="PANTHER" id="PTHR40078">
    <property type="entry name" value="INTEGRAL MEMBRANE PROTEIN-RELATED"/>
    <property type="match status" value="1"/>
</dbReference>
<dbReference type="EMBL" id="JAOQKI010000013">
    <property type="protein sequence ID" value="MCU6717537.1"/>
    <property type="molecule type" value="Genomic_DNA"/>
</dbReference>
<feature type="transmembrane region" description="Helical" evidence="1">
    <location>
        <begin position="82"/>
        <end position="103"/>
    </location>
</feature>
<dbReference type="Pfam" id="PF19700">
    <property type="entry name" value="DUF6198"/>
    <property type="match status" value="1"/>
</dbReference>
<comment type="caution">
    <text evidence="2">The sequence shown here is derived from an EMBL/GenBank/DDBJ whole genome shotgun (WGS) entry which is preliminary data.</text>
</comment>
<dbReference type="Proteomes" id="UP001209666">
    <property type="component" value="Unassembled WGS sequence"/>
</dbReference>
<sequence length="225" mass="24491">MQKKINRGIVYVAGLLLLAMGIILNTKTGLGVSPIISVAYSVSVISGMNFGNMTLILYSIFVLIEMILHTIRRKKGEYVKRLFLDILQIPLSIVFTRFMNLFARFVPEYAKDCAGTFWGSVPARLMLLILAIILTGVGAAMSLNMRIIPNPGDGIVQAIADFTGKSVGFTKNCFDVCNVTITCIAGLIIKGEIIGIGAGTLLSVLGVGRVIAVYNHFFGKYRYES</sequence>
<keyword evidence="1" id="KW-1133">Transmembrane helix</keyword>
<proteinExistence type="predicted"/>
<evidence type="ECO:0000313" key="2">
    <source>
        <dbReference type="EMBL" id="MCU6717537.1"/>
    </source>
</evidence>
<feature type="transmembrane region" description="Helical" evidence="1">
    <location>
        <begin position="38"/>
        <end position="61"/>
    </location>
</feature>
<feature type="transmembrane region" description="Helical" evidence="1">
    <location>
        <begin position="123"/>
        <end position="143"/>
    </location>
</feature>
<evidence type="ECO:0000256" key="1">
    <source>
        <dbReference type="SAM" id="Phobius"/>
    </source>
</evidence>
<keyword evidence="1" id="KW-0812">Transmembrane</keyword>
<keyword evidence="1" id="KW-0472">Membrane</keyword>
<protein>
    <submittedName>
        <fullName evidence="2">DUF6198 family protein</fullName>
    </submittedName>
</protein>
<keyword evidence="3" id="KW-1185">Reference proteome</keyword>
<evidence type="ECO:0000313" key="3">
    <source>
        <dbReference type="Proteomes" id="UP001209666"/>
    </source>
</evidence>
<gene>
    <name evidence="2" type="ORF">OCV43_09640</name>
</gene>
<dbReference type="RefSeq" id="WP_227700207.1">
    <property type="nucleotide sequence ID" value="NZ_JAOQKI010000013.1"/>
</dbReference>
<feature type="transmembrane region" description="Helical" evidence="1">
    <location>
        <begin position="9"/>
        <end position="26"/>
    </location>
</feature>
<dbReference type="InterPro" id="IPR038750">
    <property type="entry name" value="YczE/YyaS-like"/>
</dbReference>
<name>A0ABT2SEQ8_9FIRM</name>